<keyword evidence="1" id="KW-1133">Transmembrane helix</keyword>
<proteinExistence type="predicted"/>
<gene>
    <name evidence="2" type="ORF">A3D09_00935</name>
</gene>
<dbReference type="EMBL" id="MFAH01000046">
    <property type="protein sequence ID" value="OGD70718.1"/>
    <property type="molecule type" value="Genomic_DNA"/>
</dbReference>
<evidence type="ECO:0000313" key="3">
    <source>
        <dbReference type="Proteomes" id="UP000177390"/>
    </source>
</evidence>
<protein>
    <recommendedName>
        <fullName evidence="4">Bacterial Ig domain-containing protein</fullName>
    </recommendedName>
</protein>
<evidence type="ECO:0008006" key="4">
    <source>
        <dbReference type="Google" id="ProtNLM"/>
    </source>
</evidence>
<dbReference type="InterPro" id="IPR013783">
    <property type="entry name" value="Ig-like_fold"/>
</dbReference>
<name>A0A1F5ETJ0_9BACT</name>
<evidence type="ECO:0000313" key="2">
    <source>
        <dbReference type="EMBL" id="OGD70718.1"/>
    </source>
</evidence>
<reference evidence="2 3" key="1">
    <citation type="journal article" date="2016" name="Nat. Commun.">
        <title>Thousands of microbial genomes shed light on interconnected biogeochemical processes in an aquifer system.</title>
        <authorList>
            <person name="Anantharaman K."/>
            <person name="Brown C.T."/>
            <person name="Hug L.A."/>
            <person name="Sharon I."/>
            <person name="Castelle C.J."/>
            <person name="Probst A.J."/>
            <person name="Thomas B.C."/>
            <person name="Singh A."/>
            <person name="Wilkins M.J."/>
            <person name="Karaoz U."/>
            <person name="Brodie E.L."/>
            <person name="Williams K.H."/>
            <person name="Hubbard S.S."/>
            <person name="Banfield J.F."/>
        </authorList>
    </citation>
    <scope>NUCLEOTIDE SEQUENCE [LARGE SCALE GENOMIC DNA]</scope>
</reference>
<evidence type="ECO:0000256" key="1">
    <source>
        <dbReference type="SAM" id="Phobius"/>
    </source>
</evidence>
<dbReference type="AlphaFoldDB" id="A0A1F5ETJ0"/>
<accession>A0A1F5ETJ0</accession>
<keyword evidence="1" id="KW-0812">Transmembrane</keyword>
<dbReference type="Gene3D" id="2.60.40.10">
    <property type="entry name" value="Immunoglobulins"/>
    <property type="match status" value="1"/>
</dbReference>
<comment type="caution">
    <text evidence="2">The sequence shown here is derived from an EMBL/GenBank/DDBJ whole genome shotgun (WGS) entry which is preliminary data.</text>
</comment>
<feature type="transmembrane region" description="Helical" evidence="1">
    <location>
        <begin position="6"/>
        <end position="23"/>
    </location>
</feature>
<sequence length="143" mass="15019">MRKEVIFAIIVGLVLGLVILYGIQVANKSAKQAALVLAPTPEETVTQVPTPTPVSGLTIVSPADHSVINTSIVKIIGKTDPNSTVAVYSSEDDALVSADKDGNFSFDLKLTGGENVIKVTALKPDQSIQGTQITVIYTTAKIN</sequence>
<keyword evidence="1" id="KW-0472">Membrane</keyword>
<dbReference type="Proteomes" id="UP000177390">
    <property type="component" value="Unassembled WGS sequence"/>
</dbReference>
<organism evidence="2 3">
    <name type="scientific">Candidatus Collierbacteria bacterium RIFCSPHIGHO2_02_FULL_49_10</name>
    <dbReference type="NCBI Taxonomy" id="1817723"/>
    <lineage>
        <taxon>Bacteria</taxon>
        <taxon>Candidatus Collieribacteriota</taxon>
    </lineage>
</organism>